<dbReference type="Gramene" id="KMS99663">
    <property type="protein sequence ID" value="KMS99663"/>
    <property type="gene ID" value="BVRB_1g021840"/>
</dbReference>
<dbReference type="AlphaFoldDB" id="A0A0J8BI56"/>
<proteinExistence type="predicted"/>
<sequence>MGLEAAEVATREAVGRLREAFKKVYPHANWQVVEAEYDAVVNAKLLEGNDPGPELQVDDAIDIVDLLGGDIPRIEDPSAAWTSLARGDEVHEENRGTKEARAITPLPKGVGPGSKVCARDSRWGCLGEMSWDKRNTLVNRLRLTEMRLSETHDSMARFLKAFEEKKGELEQALEDAISQRDSTNRRHRAAAKDCKKADQRVEKARKSAEEAIAKARECREAVVQDWNDFDEGRTFLEDVSLQAFEIGQTEAPRKMRLSSRCLPSIFPGPKSRKVSRHFPRRKWLLRQARLRTKFLPPLISRGEPWLFSFSSRLPTARGMDHGSSPLLQALPFSLSSF</sequence>
<protein>
    <submittedName>
        <fullName evidence="2">Uncharacterized protein</fullName>
    </submittedName>
</protein>
<accession>A0A0J8BI56</accession>
<evidence type="ECO:0000313" key="2">
    <source>
        <dbReference type="EMBL" id="KMS99663.1"/>
    </source>
</evidence>
<organism evidence="2 3">
    <name type="scientific">Beta vulgaris subsp. vulgaris</name>
    <name type="common">Beet</name>
    <dbReference type="NCBI Taxonomy" id="3555"/>
    <lineage>
        <taxon>Eukaryota</taxon>
        <taxon>Viridiplantae</taxon>
        <taxon>Streptophyta</taxon>
        <taxon>Embryophyta</taxon>
        <taxon>Tracheophyta</taxon>
        <taxon>Spermatophyta</taxon>
        <taxon>Magnoliopsida</taxon>
        <taxon>eudicotyledons</taxon>
        <taxon>Gunneridae</taxon>
        <taxon>Pentapetalae</taxon>
        <taxon>Caryophyllales</taxon>
        <taxon>Chenopodiaceae</taxon>
        <taxon>Betoideae</taxon>
        <taxon>Beta</taxon>
    </lineage>
</organism>
<keyword evidence="3" id="KW-1185">Reference proteome</keyword>
<dbReference type="Proteomes" id="UP000035740">
    <property type="component" value="Unassembled WGS sequence"/>
</dbReference>
<dbReference type="EMBL" id="KQ090210">
    <property type="protein sequence ID" value="KMS99663.1"/>
    <property type="molecule type" value="Genomic_DNA"/>
</dbReference>
<gene>
    <name evidence="2" type="ORF">BVRB_1g021840</name>
</gene>
<name>A0A0J8BI56_BETVV</name>
<reference evidence="2 3" key="1">
    <citation type="journal article" date="2014" name="Nature">
        <title>The genome of the recently domesticated crop plant sugar beet (Beta vulgaris).</title>
        <authorList>
            <person name="Dohm J.C."/>
            <person name="Minoche A.E."/>
            <person name="Holtgrawe D."/>
            <person name="Capella-Gutierrez S."/>
            <person name="Zakrzewski F."/>
            <person name="Tafer H."/>
            <person name="Rupp O."/>
            <person name="Sorensen T.R."/>
            <person name="Stracke R."/>
            <person name="Reinhardt R."/>
            <person name="Goesmann A."/>
            <person name="Kraft T."/>
            <person name="Schulz B."/>
            <person name="Stadler P.F."/>
            <person name="Schmidt T."/>
            <person name="Gabaldon T."/>
            <person name="Lehrach H."/>
            <person name="Weisshaar B."/>
            <person name="Himmelbauer H."/>
        </authorList>
    </citation>
    <scope>NUCLEOTIDE SEQUENCE [LARGE SCALE GENOMIC DNA]</scope>
    <source>
        <tissue evidence="2">Taproot</tissue>
    </source>
</reference>
<keyword evidence="1" id="KW-0175">Coiled coil</keyword>
<evidence type="ECO:0000256" key="1">
    <source>
        <dbReference type="SAM" id="Coils"/>
    </source>
</evidence>
<evidence type="ECO:0000313" key="3">
    <source>
        <dbReference type="Proteomes" id="UP000035740"/>
    </source>
</evidence>
<feature type="coiled-coil region" evidence="1">
    <location>
        <begin position="159"/>
        <end position="221"/>
    </location>
</feature>